<name>A0A1G4IEE5_TRYEQ</name>
<dbReference type="PROSITE" id="PS50216">
    <property type="entry name" value="DHHC"/>
    <property type="match status" value="1"/>
</dbReference>
<evidence type="ECO:0000259" key="9">
    <source>
        <dbReference type="Pfam" id="PF01529"/>
    </source>
</evidence>
<sequence length="578" mass="62930">MPTREGHRRNRRHRRSQSSTSDVSGAADTVGPPLTSSGHRGDVSRNNRNSAGAAMGQCIEESSYDEGCSPTCGARNPETTQEGACASRTAEDEANAWAKITARMRDAGENEGPTKLSALDSPLARGTEKANSAAEEAALSPLNHRISSHKARGGRKGGLSPSSHHSRATELGSDRDTGRTFPSSMASVVPAPLPPIEGPLQLAWPPNDRMKGSTVSSFCEQHSVVRPPGGSDRRNHGEVTFMNNQLNAQHGAFSSQKINTSDRGYSETTTNSSDGSSESHAGCSVDGIAVPQWSNPNQTPSDGALRASRDVNSLCSDSPADRVRNHPPCASCCVDRSNPDSWRYNKPRRHAFQWPLHSLQIMAICTIVTFTALFVSSVVPGYVLLYRDEGCSECLWEVIVSSTLVLTSIVCTSGLMLVIAFRENGDINDEGEPCSFCERRTLLDSRHCKACNKCIEGFDHHCKWLNMCIGSKNYRLFIAFVTSALCSMVLGLIAAVVFLAKWWNRLLPYSVYFRAGPLLFCALVLLTCVPLIHLLGFHIMLNRANMTTYEYIMSTRQVSQPRQGNVLPAAAAKELERL</sequence>
<feature type="compositionally biased region" description="Polar residues" evidence="8">
    <location>
        <begin position="292"/>
        <end position="301"/>
    </location>
</feature>
<accession>A0A1G4IEE5</accession>
<evidence type="ECO:0000256" key="7">
    <source>
        <dbReference type="RuleBase" id="RU079119"/>
    </source>
</evidence>
<evidence type="ECO:0000256" key="5">
    <source>
        <dbReference type="ARBA" id="ARBA00023136"/>
    </source>
</evidence>
<gene>
    <name evidence="10" type="ORF">TEOVI_000229800</name>
</gene>
<evidence type="ECO:0000256" key="3">
    <source>
        <dbReference type="ARBA" id="ARBA00022692"/>
    </source>
</evidence>
<dbReference type="RefSeq" id="XP_067081490.1">
    <property type="nucleotide sequence ID" value="XM_067225389.1"/>
</dbReference>
<comment type="similarity">
    <text evidence="7">Belongs to the DHHC palmitoyltransferase family.</text>
</comment>
<feature type="transmembrane region" description="Helical" evidence="7">
    <location>
        <begin position="476"/>
        <end position="503"/>
    </location>
</feature>
<dbReference type="GO" id="GO:0005783">
    <property type="term" value="C:endoplasmic reticulum"/>
    <property type="evidence" value="ECO:0007669"/>
    <property type="project" value="TreeGrafter"/>
</dbReference>
<dbReference type="GO" id="GO:0005794">
    <property type="term" value="C:Golgi apparatus"/>
    <property type="evidence" value="ECO:0007669"/>
    <property type="project" value="TreeGrafter"/>
</dbReference>
<proteinExistence type="inferred from homology"/>
<comment type="domain">
    <text evidence="7">The DHHC domain is required for palmitoyltransferase activity.</text>
</comment>
<comment type="caution">
    <text evidence="10">The sequence shown here is derived from an EMBL/GenBank/DDBJ whole genome shotgun (WGS) entry which is preliminary data.</text>
</comment>
<dbReference type="VEuPathDB" id="TriTrypDB:TEOVI_000229800"/>
<dbReference type="PANTHER" id="PTHR22883:SF448">
    <property type="entry name" value="PALMITOYLTRANSFERASE"/>
    <property type="match status" value="1"/>
</dbReference>
<dbReference type="GO" id="GO:0019706">
    <property type="term" value="F:protein-cysteine S-palmitoyltransferase activity"/>
    <property type="evidence" value="ECO:0007669"/>
    <property type="project" value="UniProtKB-EC"/>
</dbReference>
<feature type="compositionally biased region" description="Basic residues" evidence="8">
    <location>
        <begin position="1"/>
        <end position="16"/>
    </location>
</feature>
<evidence type="ECO:0000256" key="6">
    <source>
        <dbReference type="ARBA" id="ARBA00023315"/>
    </source>
</evidence>
<reference evidence="10" key="1">
    <citation type="submission" date="2016-09" db="EMBL/GenBank/DDBJ databases">
        <authorList>
            <person name="Hebert L."/>
            <person name="Moumen B."/>
        </authorList>
    </citation>
    <scope>NUCLEOTIDE SEQUENCE [LARGE SCALE GENOMIC DNA]</scope>
    <source>
        <strain evidence="10">OVI</strain>
    </source>
</reference>
<keyword evidence="2 7" id="KW-0808">Transferase</keyword>
<keyword evidence="6 7" id="KW-0012">Acyltransferase</keyword>
<feature type="transmembrane region" description="Helical" evidence="7">
    <location>
        <begin position="356"/>
        <end position="379"/>
    </location>
</feature>
<keyword evidence="3 7" id="KW-0812">Transmembrane</keyword>
<organism evidence="10 11">
    <name type="scientific">Trypanosoma equiperdum</name>
    <dbReference type="NCBI Taxonomy" id="5694"/>
    <lineage>
        <taxon>Eukaryota</taxon>
        <taxon>Discoba</taxon>
        <taxon>Euglenozoa</taxon>
        <taxon>Kinetoplastea</taxon>
        <taxon>Metakinetoplastina</taxon>
        <taxon>Trypanosomatida</taxon>
        <taxon>Trypanosomatidae</taxon>
        <taxon>Trypanosoma</taxon>
    </lineage>
</organism>
<dbReference type="AlphaFoldDB" id="A0A1G4IEE5"/>
<comment type="subcellular location">
    <subcellularLocation>
        <location evidence="1">Membrane</location>
        <topology evidence="1">Multi-pass membrane protein</topology>
    </subcellularLocation>
</comment>
<dbReference type="InterPro" id="IPR039859">
    <property type="entry name" value="PFA4/ZDH16/20/ERF2-like"/>
</dbReference>
<dbReference type="GO" id="GO:0006612">
    <property type="term" value="P:protein targeting to membrane"/>
    <property type="evidence" value="ECO:0007669"/>
    <property type="project" value="TreeGrafter"/>
</dbReference>
<evidence type="ECO:0000313" key="11">
    <source>
        <dbReference type="Proteomes" id="UP000195570"/>
    </source>
</evidence>
<feature type="region of interest" description="Disordered" evidence="8">
    <location>
        <begin position="1"/>
        <end position="193"/>
    </location>
</feature>
<feature type="transmembrane region" description="Helical" evidence="7">
    <location>
        <begin position="399"/>
        <end position="421"/>
    </location>
</feature>
<evidence type="ECO:0000256" key="2">
    <source>
        <dbReference type="ARBA" id="ARBA00022679"/>
    </source>
</evidence>
<evidence type="ECO:0000256" key="1">
    <source>
        <dbReference type="ARBA" id="ARBA00004141"/>
    </source>
</evidence>
<dbReference type="EC" id="2.3.1.225" evidence="7"/>
<feature type="compositionally biased region" description="Basic residues" evidence="8">
    <location>
        <begin position="146"/>
        <end position="155"/>
    </location>
</feature>
<dbReference type="InterPro" id="IPR001594">
    <property type="entry name" value="Palmitoyltrfase_DHHC"/>
</dbReference>
<feature type="transmembrane region" description="Helical" evidence="7">
    <location>
        <begin position="515"/>
        <end position="537"/>
    </location>
</feature>
<evidence type="ECO:0000256" key="8">
    <source>
        <dbReference type="SAM" id="MobiDB-lite"/>
    </source>
</evidence>
<dbReference type="Pfam" id="PF01529">
    <property type="entry name" value="DHHC"/>
    <property type="match status" value="1"/>
</dbReference>
<dbReference type="PANTHER" id="PTHR22883">
    <property type="entry name" value="ZINC FINGER DHHC DOMAIN CONTAINING PROTEIN"/>
    <property type="match status" value="1"/>
</dbReference>
<keyword evidence="4 7" id="KW-1133">Transmembrane helix</keyword>
<protein>
    <recommendedName>
        <fullName evidence="7">Palmitoyltransferase</fullName>
        <ecNumber evidence="7">2.3.1.225</ecNumber>
    </recommendedName>
</protein>
<evidence type="ECO:0000313" key="10">
    <source>
        <dbReference type="EMBL" id="SCU70724.1"/>
    </source>
</evidence>
<keyword evidence="11" id="KW-1185">Reference proteome</keyword>
<feature type="domain" description="Palmitoyltransferase DHHC" evidence="9">
    <location>
        <begin position="428"/>
        <end position="553"/>
    </location>
</feature>
<dbReference type="GeneID" id="92376238"/>
<evidence type="ECO:0000256" key="4">
    <source>
        <dbReference type="ARBA" id="ARBA00022989"/>
    </source>
</evidence>
<feature type="region of interest" description="Disordered" evidence="8">
    <location>
        <begin position="253"/>
        <end position="306"/>
    </location>
</feature>
<dbReference type="Proteomes" id="UP000195570">
    <property type="component" value="Unassembled WGS sequence"/>
</dbReference>
<keyword evidence="5 7" id="KW-0472">Membrane</keyword>
<dbReference type="EMBL" id="CZPT02001525">
    <property type="protein sequence ID" value="SCU70724.1"/>
    <property type="molecule type" value="Genomic_DNA"/>
</dbReference>
<dbReference type="GO" id="GO:0016020">
    <property type="term" value="C:membrane"/>
    <property type="evidence" value="ECO:0007669"/>
    <property type="project" value="UniProtKB-SubCell"/>
</dbReference>
<comment type="catalytic activity">
    <reaction evidence="7">
        <text>L-cysteinyl-[protein] + hexadecanoyl-CoA = S-hexadecanoyl-L-cysteinyl-[protein] + CoA</text>
        <dbReference type="Rhea" id="RHEA:36683"/>
        <dbReference type="Rhea" id="RHEA-COMP:10131"/>
        <dbReference type="Rhea" id="RHEA-COMP:11032"/>
        <dbReference type="ChEBI" id="CHEBI:29950"/>
        <dbReference type="ChEBI" id="CHEBI:57287"/>
        <dbReference type="ChEBI" id="CHEBI:57379"/>
        <dbReference type="ChEBI" id="CHEBI:74151"/>
        <dbReference type="EC" id="2.3.1.225"/>
    </reaction>
</comment>
<feature type="compositionally biased region" description="Polar residues" evidence="8">
    <location>
        <begin position="253"/>
        <end position="279"/>
    </location>
</feature>